<gene>
    <name evidence="4" type="ORF">PCOAH_00004090</name>
</gene>
<sequence length="215" mass="21783">MKFTRACSVFAFLLAVKLLTPECQCDHVVHKKPHVNNNHSHGSGNCGASHGNSSANSGKSGNSGISGNVGNSGCSNVVSGNSSNSVNIPVSGASVSSPKLSVPGTTPPPAPTPSPVKPSPKDDAGKAIDQIDDQIEKKNKKKKLCIISSAATALALLLGGALGLGIYKKRKAPKVNAENTNDAPAADSSEPVVEGNTETPAATDAPTNPETPQES</sequence>
<feature type="signal peptide" evidence="3">
    <location>
        <begin position="1"/>
        <end position="25"/>
    </location>
</feature>
<evidence type="ECO:0000256" key="3">
    <source>
        <dbReference type="SAM" id="SignalP"/>
    </source>
</evidence>
<dbReference type="RefSeq" id="XP_019912877.1">
    <property type="nucleotide sequence ID" value="XM_020057224.1"/>
</dbReference>
<evidence type="ECO:0000313" key="5">
    <source>
        <dbReference type="Proteomes" id="UP000092716"/>
    </source>
</evidence>
<dbReference type="VEuPathDB" id="PlasmoDB:PCOAH_00004090"/>
<dbReference type="OrthoDB" id="392932at2759"/>
<dbReference type="AlphaFoldDB" id="A0A1B1DTV0"/>
<feature type="region of interest" description="Disordered" evidence="1">
    <location>
        <begin position="40"/>
        <end position="66"/>
    </location>
</feature>
<dbReference type="Proteomes" id="UP000092716">
    <property type="component" value="Chromosome 3"/>
</dbReference>
<dbReference type="GeneID" id="30907129"/>
<dbReference type="KEGG" id="pcot:PCOAH_00004090"/>
<keyword evidence="3" id="KW-0732">Signal</keyword>
<protein>
    <submittedName>
        <fullName evidence="4">Early transcribed membrane protein</fullName>
    </submittedName>
</protein>
<keyword evidence="5" id="KW-1185">Reference proteome</keyword>
<dbReference type="NCBIfam" id="TIGR01495">
    <property type="entry name" value="ETRAMP"/>
    <property type="match status" value="1"/>
</dbReference>
<feature type="compositionally biased region" description="Polar residues" evidence="1">
    <location>
        <begin position="196"/>
        <end position="215"/>
    </location>
</feature>
<organism evidence="4 5">
    <name type="scientific">Plasmodium coatneyi</name>
    <dbReference type="NCBI Taxonomy" id="208452"/>
    <lineage>
        <taxon>Eukaryota</taxon>
        <taxon>Sar</taxon>
        <taxon>Alveolata</taxon>
        <taxon>Apicomplexa</taxon>
        <taxon>Aconoidasida</taxon>
        <taxon>Haemosporida</taxon>
        <taxon>Plasmodiidae</taxon>
        <taxon>Plasmodium</taxon>
    </lineage>
</organism>
<keyword evidence="2" id="KW-0812">Transmembrane</keyword>
<accession>A0A1B1DTV0</accession>
<evidence type="ECO:0000256" key="1">
    <source>
        <dbReference type="SAM" id="MobiDB-lite"/>
    </source>
</evidence>
<keyword evidence="2" id="KW-0472">Membrane</keyword>
<proteinExistence type="predicted"/>
<evidence type="ECO:0000313" key="4">
    <source>
        <dbReference type="EMBL" id="ANQ06182.1"/>
    </source>
</evidence>
<dbReference type="InterPro" id="IPR006389">
    <property type="entry name" value="Early_transc_mb_plasmodium"/>
</dbReference>
<feature type="chain" id="PRO_5008521200" evidence="3">
    <location>
        <begin position="26"/>
        <end position="215"/>
    </location>
</feature>
<feature type="region of interest" description="Disordered" evidence="1">
    <location>
        <begin position="171"/>
        <end position="215"/>
    </location>
</feature>
<feature type="transmembrane region" description="Helical" evidence="2">
    <location>
        <begin position="146"/>
        <end position="167"/>
    </location>
</feature>
<evidence type="ECO:0000256" key="2">
    <source>
        <dbReference type="SAM" id="Phobius"/>
    </source>
</evidence>
<dbReference type="EMBL" id="CP016241">
    <property type="protein sequence ID" value="ANQ06182.1"/>
    <property type="molecule type" value="Genomic_DNA"/>
</dbReference>
<keyword evidence="2" id="KW-1133">Transmembrane helix</keyword>
<feature type="region of interest" description="Disordered" evidence="1">
    <location>
        <begin position="89"/>
        <end position="126"/>
    </location>
</feature>
<name>A0A1B1DTV0_9APIC</name>
<feature type="compositionally biased region" description="Pro residues" evidence="1">
    <location>
        <begin position="105"/>
        <end position="118"/>
    </location>
</feature>
<dbReference type="Pfam" id="PF09716">
    <property type="entry name" value="ETRAMP"/>
    <property type="match status" value="1"/>
</dbReference>
<reference evidence="5" key="1">
    <citation type="submission" date="2016-06" db="EMBL/GenBank/DDBJ databases">
        <title>First high quality genome sequence of Plasmodium coatneyi using continuous long reads from single molecule, real-time sequencing.</title>
        <authorList>
            <person name="Chien J.-T."/>
            <person name="Pakala S.B."/>
            <person name="Geraldo J.A."/>
            <person name="Lapp S.A."/>
            <person name="Barnwell J.W."/>
            <person name="Kissinger J.C."/>
            <person name="Galinski M.R."/>
            <person name="Humphrey J.C."/>
        </authorList>
    </citation>
    <scope>NUCLEOTIDE SEQUENCE [LARGE SCALE GENOMIC DNA]</scope>
    <source>
        <strain evidence="5">Hackeri</strain>
    </source>
</reference>